<evidence type="ECO:0000313" key="3">
    <source>
        <dbReference type="Proteomes" id="UP001139293"/>
    </source>
</evidence>
<feature type="transmembrane region" description="Helical" evidence="1">
    <location>
        <begin position="6"/>
        <end position="24"/>
    </location>
</feature>
<sequence>MFGWGLSVFSAIVLFFALAAVIKMEGNRPKFYAGLSLIAFGLLMSGFSAVYVGIIFGNSDPDVYSFRVTFLSNTYLIVASIGANLFATAVCTKHSTDSFRLFRR</sequence>
<feature type="transmembrane region" description="Helical" evidence="1">
    <location>
        <begin position="74"/>
        <end position="92"/>
    </location>
</feature>
<keyword evidence="1" id="KW-0812">Transmembrane</keyword>
<keyword evidence="3" id="KW-1185">Reference proteome</keyword>
<gene>
    <name evidence="2" type="ORF">L2740_15800</name>
</gene>
<dbReference type="EMBL" id="JAKILB010000011">
    <property type="protein sequence ID" value="MCL1140010.1"/>
    <property type="molecule type" value="Genomic_DNA"/>
</dbReference>
<dbReference type="RefSeq" id="WP_248951084.1">
    <property type="nucleotide sequence ID" value="NZ_JAKILB010000011.1"/>
</dbReference>
<evidence type="ECO:0000256" key="1">
    <source>
        <dbReference type="SAM" id="Phobius"/>
    </source>
</evidence>
<organism evidence="2 3">
    <name type="scientific">Shewanella pneumatophori</name>
    <dbReference type="NCBI Taxonomy" id="314092"/>
    <lineage>
        <taxon>Bacteria</taxon>
        <taxon>Pseudomonadati</taxon>
        <taxon>Pseudomonadota</taxon>
        <taxon>Gammaproteobacteria</taxon>
        <taxon>Alteromonadales</taxon>
        <taxon>Shewanellaceae</taxon>
        <taxon>Shewanella</taxon>
    </lineage>
</organism>
<keyword evidence="1" id="KW-1133">Transmembrane helix</keyword>
<reference evidence="2" key="1">
    <citation type="submission" date="2022-01" db="EMBL/GenBank/DDBJ databases">
        <title>Whole genome-based taxonomy of the Shewanellaceae.</title>
        <authorList>
            <person name="Martin-Rodriguez A.J."/>
        </authorList>
    </citation>
    <scope>NUCLEOTIDE SEQUENCE</scope>
    <source>
        <strain evidence="2">KCTC 23973</strain>
    </source>
</reference>
<accession>A0A9X1ZHJ3</accession>
<name>A0A9X1ZHJ3_9GAMM</name>
<comment type="caution">
    <text evidence="2">The sequence shown here is derived from an EMBL/GenBank/DDBJ whole genome shotgun (WGS) entry which is preliminary data.</text>
</comment>
<protein>
    <submittedName>
        <fullName evidence="2">Uncharacterized protein</fullName>
    </submittedName>
</protein>
<dbReference type="Proteomes" id="UP001139293">
    <property type="component" value="Unassembled WGS sequence"/>
</dbReference>
<dbReference type="AlphaFoldDB" id="A0A9X1ZHJ3"/>
<proteinExistence type="predicted"/>
<feature type="transmembrane region" description="Helical" evidence="1">
    <location>
        <begin position="31"/>
        <end position="54"/>
    </location>
</feature>
<keyword evidence="1" id="KW-0472">Membrane</keyword>
<evidence type="ECO:0000313" key="2">
    <source>
        <dbReference type="EMBL" id="MCL1140010.1"/>
    </source>
</evidence>